<dbReference type="AlphaFoldDB" id="A0AB74A5F2"/>
<evidence type="ECO:0000313" key="2">
    <source>
        <dbReference type="Proteomes" id="UP000267978"/>
    </source>
</evidence>
<protein>
    <submittedName>
        <fullName evidence="1">Uncharacterized protein</fullName>
    </submittedName>
</protein>
<dbReference type="EMBL" id="RBNO01000069">
    <property type="protein sequence ID" value="RML25401.1"/>
    <property type="molecule type" value="Genomic_DNA"/>
</dbReference>
<sequence length="73" mass="7599">MTSLDGILASNMKIGVVSSVSAQLIKANLAHAGNVSGQYLGQNIAADAILTQLPEFIDLPKLTVNEVSARDFG</sequence>
<dbReference type="RefSeq" id="WP_057406803.1">
    <property type="nucleotide sequence ID" value="NZ_CP013183.1"/>
</dbReference>
<reference evidence="1 2" key="1">
    <citation type="submission" date="2018-08" db="EMBL/GenBank/DDBJ databases">
        <title>Recombination of ecologically and evolutionarily significant loci maintains genetic cohesion in the Pseudomonas syringae species complex.</title>
        <authorList>
            <person name="Dillon M."/>
            <person name="Thakur S."/>
            <person name="Almeida R.N.D."/>
            <person name="Weir B.S."/>
            <person name="Guttman D.S."/>
        </authorList>
    </citation>
    <scope>NUCLEOTIDE SEQUENCE [LARGE SCALE GENOMIC DNA]</scope>
    <source>
        <strain evidence="1 2">ICMP 3946</strain>
    </source>
</reference>
<dbReference type="Proteomes" id="UP000267978">
    <property type="component" value="Unassembled WGS sequence"/>
</dbReference>
<accession>A0AB74A5F2</accession>
<comment type="caution">
    <text evidence="1">The sequence shown here is derived from an EMBL/GenBank/DDBJ whole genome shotgun (WGS) entry which is preliminary data.</text>
</comment>
<name>A0AB74A5F2_PSESX</name>
<organism evidence="1 2">
    <name type="scientific">Pseudomonas syringae pv. lapsa</name>
    <dbReference type="NCBI Taxonomy" id="199201"/>
    <lineage>
        <taxon>Bacteria</taxon>
        <taxon>Pseudomonadati</taxon>
        <taxon>Pseudomonadota</taxon>
        <taxon>Gammaproteobacteria</taxon>
        <taxon>Pseudomonadales</taxon>
        <taxon>Pseudomonadaceae</taxon>
        <taxon>Pseudomonas</taxon>
        <taxon>Pseudomonas syringae</taxon>
    </lineage>
</organism>
<proteinExistence type="predicted"/>
<gene>
    <name evidence="1" type="ORF">ALQ98_02730</name>
</gene>
<evidence type="ECO:0000313" key="1">
    <source>
        <dbReference type="EMBL" id="RML25401.1"/>
    </source>
</evidence>